<dbReference type="InterPro" id="IPR019557">
    <property type="entry name" value="AminoTfrase-like_pln_mobile"/>
</dbReference>
<evidence type="ECO:0000313" key="3">
    <source>
        <dbReference type="Proteomes" id="UP001417504"/>
    </source>
</evidence>
<proteinExistence type="predicted"/>
<organism evidence="2 3">
    <name type="scientific">Stephania japonica</name>
    <dbReference type="NCBI Taxonomy" id="461633"/>
    <lineage>
        <taxon>Eukaryota</taxon>
        <taxon>Viridiplantae</taxon>
        <taxon>Streptophyta</taxon>
        <taxon>Embryophyta</taxon>
        <taxon>Tracheophyta</taxon>
        <taxon>Spermatophyta</taxon>
        <taxon>Magnoliopsida</taxon>
        <taxon>Ranunculales</taxon>
        <taxon>Menispermaceae</taxon>
        <taxon>Menispermoideae</taxon>
        <taxon>Cissampelideae</taxon>
        <taxon>Stephania</taxon>
    </lineage>
</organism>
<evidence type="ECO:0000313" key="2">
    <source>
        <dbReference type="EMBL" id="KAK9103756.1"/>
    </source>
</evidence>
<dbReference type="EMBL" id="JBBNAE010000008">
    <property type="protein sequence ID" value="KAK9103756.1"/>
    <property type="molecule type" value="Genomic_DNA"/>
</dbReference>
<gene>
    <name evidence="2" type="ORF">Sjap_021010</name>
</gene>
<dbReference type="AlphaFoldDB" id="A0AAP0I0R3"/>
<accession>A0AAP0I0R3</accession>
<dbReference type="Pfam" id="PF10536">
    <property type="entry name" value="PMD"/>
    <property type="match status" value="1"/>
</dbReference>
<feature type="domain" description="Aminotransferase-like plant mobile" evidence="1">
    <location>
        <begin position="9"/>
        <end position="170"/>
    </location>
</feature>
<reference evidence="2 3" key="1">
    <citation type="submission" date="2024-01" db="EMBL/GenBank/DDBJ databases">
        <title>Genome assemblies of Stephania.</title>
        <authorList>
            <person name="Yang L."/>
        </authorList>
    </citation>
    <scope>NUCLEOTIDE SEQUENCE [LARGE SCALE GENOMIC DNA]</scope>
    <source>
        <strain evidence="2">QJT</strain>
        <tissue evidence="2">Leaf</tissue>
    </source>
</reference>
<dbReference type="PANTHER" id="PTHR46033:SF8">
    <property type="entry name" value="PROTEIN MAINTENANCE OF MERISTEMS-LIKE"/>
    <property type="match status" value="1"/>
</dbReference>
<keyword evidence="3" id="KW-1185">Reference proteome</keyword>
<dbReference type="InterPro" id="IPR044824">
    <property type="entry name" value="MAIN-like"/>
</dbReference>
<name>A0AAP0I0R3_9MAGN</name>
<sequence length="213" mass="25154">MGNVLRDEIQPNDDLFPHHPFGHRWRHALETTGTSMHVLTKYREMIDMQTPEEVIWEPYPETVIRDLPANCSSGRGIWRTKAPLIFFCVVEMYNPDRVMRQFGLKQRIPPLTNTSKELHKIDLRGKTDKDWSAEHSDYVSMWTERASNIANDELLEEPMGFYDPYMVWYRRITRRFMSFRGAIVEALVSINFFIYNHEVFIINILLLCSHATS</sequence>
<comment type="caution">
    <text evidence="2">The sequence shown here is derived from an EMBL/GenBank/DDBJ whole genome shotgun (WGS) entry which is preliminary data.</text>
</comment>
<evidence type="ECO:0000259" key="1">
    <source>
        <dbReference type="Pfam" id="PF10536"/>
    </source>
</evidence>
<dbReference type="GO" id="GO:0010073">
    <property type="term" value="P:meristem maintenance"/>
    <property type="evidence" value="ECO:0007669"/>
    <property type="project" value="InterPro"/>
</dbReference>
<dbReference type="Proteomes" id="UP001417504">
    <property type="component" value="Unassembled WGS sequence"/>
</dbReference>
<protein>
    <recommendedName>
        <fullName evidence="1">Aminotransferase-like plant mobile domain-containing protein</fullName>
    </recommendedName>
</protein>
<dbReference type="PANTHER" id="PTHR46033">
    <property type="entry name" value="PROTEIN MAIN-LIKE 2"/>
    <property type="match status" value="1"/>
</dbReference>